<reference evidence="2 3" key="1">
    <citation type="submission" date="2015-09" db="EMBL/GenBank/DDBJ databases">
        <title>Draft genome sequence of Kouleothrix aurantiaca JCM 19913.</title>
        <authorList>
            <person name="Hemp J."/>
        </authorList>
    </citation>
    <scope>NUCLEOTIDE SEQUENCE [LARGE SCALE GENOMIC DNA]</scope>
    <source>
        <strain evidence="2 3">COM-B</strain>
    </source>
</reference>
<dbReference type="GO" id="GO:0005524">
    <property type="term" value="F:ATP binding"/>
    <property type="evidence" value="ECO:0007669"/>
    <property type="project" value="InterPro"/>
</dbReference>
<dbReference type="Proteomes" id="UP000050509">
    <property type="component" value="Unassembled WGS sequence"/>
</dbReference>
<accession>A0A0P9F5A3</accession>
<sequence length="126" mass="13918">AYDTLLGRWFADGTGLSGGEWQRVALARAFLRQAPLLVLDEPTSAMDSWAEAEWLDRFRTLVQGRTALIITHRFTTAMRADVIHVMDAGRIVESGSHDELLALGGRYAQSWAAQIREHAAEALPVA</sequence>
<proteinExistence type="predicted"/>
<dbReference type="GO" id="GO:0034040">
    <property type="term" value="F:ATPase-coupled lipid transmembrane transporter activity"/>
    <property type="evidence" value="ECO:0007669"/>
    <property type="project" value="TreeGrafter"/>
</dbReference>
<evidence type="ECO:0000313" key="2">
    <source>
        <dbReference type="EMBL" id="KPV51671.1"/>
    </source>
</evidence>
<dbReference type="AlphaFoldDB" id="A0A0P9F5A3"/>
<gene>
    <name evidence="2" type="ORF">SE17_19880</name>
</gene>
<feature type="domain" description="ABC transporter" evidence="1">
    <location>
        <begin position="13"/>
        <end position="44"/>
    </location>
</feature>
<protein>
    <submittedName>
        <fullName evidence="2">Multidrug ABC transporter ATPase</fullName>
    </submittedName>
</protein>
<dbReference type="SUPFAM" id="SSF52540">
    <property type="entry name" value="P-loop containing nucleoside triphosphate hydrolases"/>
    <property type="match status" value="1"/>
</dbReference>
<evidence type="ECO:0000313" key="3">
    <source>
        <dbReference type="Proteomes" id="UP000050509"/>
    </source>
</evidence>
<dbReference type="Pfam" id="PF00005">
    <property type="entry name" value="ABC_tran"/>
    <property type="match status" value="1"/>
</dbReference>
<feature type="non-terminal residue" evidence="2">
    <location>
        <position position="1"/>
    </location>
</feature>
<dbReference type="EMBL" id="LJCR01000822">
    <property type="protein sequence ID" value="KPV51671.1"/>
    <property type="molecule type" value="Genomic_DNA"/>
</dbReference>
<name>A0A0P9F5A3_9CHLR</name>
<dbReference type="Gene3D" id="3.40.50.300">
    <property type="entry name" value="P-loop containing nucleotide triphosphate hydrolases"/>
    <property type="match status" value="1"/>
</dbReference>
<organism evidence="2 3">
    <name type="scientific">Kouleothrix aurantiaca</name>
    <dbReference type="NCBI Taxonomy" id="186479"/>
    <lineage>
        <taxon>Bacteria</taxon>
        <taxon>Bacillati</taxon>
        <taxon>Chloroflexota</taxon>
        <taxon>Chloroflexia</taxon>
        <taxon>Chloroflexales</taxon>
        <taxon>Roseiflexineae</taxon>
        <taxon>Roseiflexaceae</taxon>
        <taxon>Kouleothrix</taxon>
    </lineage>
</organism>
<comment type="caution">
    <text evidence="2">The sequence shown here is derived from an EMBL/GenBank/DDBJ whole genome shotgun (WGS) entry which is preliminary data.</text>
</comment>
<evidence type="ECO:0000259" key="1">
    <source>
        <dbReference type="Pfam" id="PF00005"/>
    </source>
</evidence>
<dbReference type="InterPro" id="IPR027417">
    <property type="entry name" value="P-loop_NTPase"/>
</dbReference>
<dbReference type="PANTHER" id="PTHR24221:SF646">
    <property type="entry name" value="HAEMOLYSIN SECRETION ATP-BINDING PROTEIN"/>
    <property type="match status" value="1"/>
</dbReference>
<dbReference type="GO" id="GO:0016887">
    <property type="term" value="F:ATP hydrolysis activity"/>
    <property type="evidence" value="ECO:0007669"/>
    <property type="project" value="InterPro"/>
</dbReference>
<dbReference type="InterPro" id="IPR039421">
    <property type="entry name" value="Type_1_exporter"/>
</dbReference>
<dbReference type="InterPro" id="IPR003439">
    <property type="entry name" value="ABC_transporter-like_ATP-bd"/>
</dbReference>
<dbReference type="PANTHER" id="PTHR24221">
    <property type="entry name" value="ATP-BINDING CASSETTE SUB-FAMILY B"/>
    <property type="match status" value="1"/>
</dbReference>
<dbReference type="PATRIC" id="fig|186479.3.peg.10337"/>
<keyword evidence="3" id="KW-1185">Reference proteome</keyword>